<keyword evidence="2" id="KW-1133">Transmembrane helix</keyword>
<evidence type="ECO:0000313" key="4">
    <source>
        <dbReference type="EMBL" id="PXV58419.1"/>
    </source>
</evidence>
<keyword evidence="3" id="KW-0732">Signal</keyword>
<feature type="compositionally biased region" description="Gly residues" evidence="1">
    <location>
        <begin position="53"/>
        <end position="69"/>
    </location>
</feature>
<keyword evidence="2" id="KW-0812">Transmembrane</keyword>
<evidence type="ECO:0000313" key="5">
    <source>
        <dbReference type="Proteomes" id="UP000247973"/>
    </source>
</evidence>
<evidence type="ECO:0000256" key="1">
    <source>
        <dbReference type="SAM" id="MobiDB-lite"/>
    </source>
</evidence>
<feature type="signal peptide" evidence="3">
    <location>
        <begin position="1"/>
        <end position="22"/>
    </location>
</feature>
<dbReference type="RefSeq" id="WP_110312634.1">
    <property type="nucleotide sequence ID" value="NZ_QICL01000048.1"/>
</dbReference>
<dbReference type="AlphaFoldDB" id="A0A2V3PKB6"/>
<dbReference type="EMBL" id="QICL01000048">
    <property type="protein sequence ID" value="PXV58419.1"/>
    <property type="molecule type" value="Genomic_DNA"/>
</dbReference>
<evidence type="ECO:0008006" key="6">
    <source>
        <dbReference type="Google" id="ProtNLM"/>
    </source>
</evidence>
<evidence type="ECO:0000256" key="2">
    <source>
        <dbReference type="SAM" id="Phobius"/>
    </source>
</evidence>
<reference evidence="4 5" key="1">
    <citation type="submission" date="2018-03" db="EMBL/GenBank/DDBJ databases">
        <title>Genomic Encyclopedia of Archaeal and Bacterial Type Strains, Phase II (KMG-II): from individual species to whole genera.</title>
        <authorList>
            <person name="Goeker M."/>
        </authorList>
    </citation>
    <scope>NUCLEOTIDE SEQUENCE [LARGE SCALE GENOMIC DNA]</scope>
    <source>
        <strain evidence="4 5">DSM 100214</strain>
    </source>
</reference>
<keyword evidence="2" id="KW-0472">Membrane</keyword>
<feature type="region of interest" description="Disordered" evidence="1">
    <location>
        <begin position="46"/>
        <end position="69"/>
    </location>
</feature>
<name>A0A2V3PKB6_9BACT</name>
<evidence type="ECO:0000256" key="3">
    <source>
        <dbReference type="SAM" id="SignalP"/>
    </source>
</evidence>
<feature type="chain" id="PRO_5016003689" description="MYXO-CTERM domain-containing protein" evidence="3">
    <location>
        <begin position="23"/>
        <end position="102"/>
    </location>
</feature>
<organism evidence="4 5">
    <name type="scientific">Dysgonomonas alginatilytica</name>
    <dbReference type="NCBI Taxonomy" id="1605892"/>
    <lineage>
        <taxon>Bacteria</taxon>
        <taxon>Pseudomonadati</taxon>
        <taxon>Bacteroidota</taxon>
        <taxon>Bacteroidia</taxon>
        <taxon>Bacteroidales</taxon>
        <taxon>Dysgonomonadaceae</taxon>
        <taxon>Dysgonomonas</taxon>
    </lineage>
</organism>
<feature type="transmembrane region" description="Helical" evidence="2">
    <location>
        <begin position="78"/>
        <end position="95"/>
    </location>
</feature>
<dbReference type="Proteomes" id="UP000247973">
    <property type="component" value="Unassembled WGS sequence"/>
</dbReference>
<keyword evidence="5" id="KW-1185">Reference proteome</keyword>
<comment type="caution">
    <text evidence="4">The sequence shown here is derived from an EMBL/GenBank/DDBJ whole genome shotgun (WGS) entry which is preliminary data.</text>
</comment>
<sequence length="102" mass="10562">MRKYLSFIISGILFCVSVGLNAQDLLPSDSYYKDNIAVNEVHAEAPSLKAPGGEDGGPGDGGGEWGGGGWVGSPVGDAILPIIAAGIAYASFLLLRRRRSAI</sequence>
<dbReference type="OrthoDB" id="742239at2"/>
<accession>A0A2V3PKB6</accession>
<gene>
    <name evidence="4" type="ORF">CLV62_1484</name>
</gene>
<protein>
    <recommendedName>
        <fullName evidence="6">MYXO-CTERM domain-containing protein</fullName>
    </recommendedName>
</protein>
<proteinExistence type="predicted"/>